<name>A0A8X6YRM8_9ARAC</name>
<dbReference type="OrthoDB" id="6434967at2759"/>
<organism evidence="2 3">
    <name type="scientific">Trichonephila inaurata madagascariensis</name>
    <dbReference type="NCBI Taxonomy" id="2747483"/>
    <lineage>
        <taxon>Eukaryota</taxon>
        <taxon>Metazoa</taxon>
        <taxon>Ecdysozoa</taxon>
        <taxon>Arthropoda</taxon>
        <taxon>Chelicerata</taxon>
        <taxon>Arachnida</taxon>
        <taxon>Araneae</taxon>
        <taxon>Araneomorphae</taxon>
        <taxon>Entelegynae</taxon>
        <taxon>Araneoidea</taxon>
        <taxon>Nephilidae</taxon>
        <taxon>Trichonephila</taxon>
        <taxon>Trichonephila inaurata</taxon>
    </lineage>
</organism>
<dbReference type="InterPro" id="IPR001810">
    <property type="entry name" value="F-box_dom"/>
</dbReference>
<dbReference type="InterPro" id="IPR036322">
    <property type="entry name" value="WD40_repeat_dom_sf"/>
</dbReference>
<evidence type="ECO:0000313" key="2">
    <source>
        <dbReference type="EMBL" id="GFY77935.1"/>
    </source>
</evidence>
<dbReference type="InterPro" id="IPR015943">
    <property type="entry name" value="WD40/YVTN_repeat-like_dom_sf"/>
</dbReference>
<dbReference type="Proteomes" id="UP000886998">
    <property type="component" value="Unassembled WGS sequence"/>
</dbReference>
<evidence type="ECO:0000259" key="1">
    <source>
        <dbReference type="PROSITE" id="PS50181"/>
    </source>
</evidence>
<dbReference type="InterPro" id="IPR001680">
    <property type="entry name" value="WD40_rpt"/>
</dbReference>
<protein>
    <submittedName>
        <fullName evidence="2">F-box domain-containing protein</fullName>
    </submittedName>
</protein>
<dbReference type="Pfam" id="PF12937">
    <property type="entry name" value="F-box-like"/>
    <property type="match status" value="1"/>
</dbReference>
<sequence>MSIQQVPVEILEIIFASLDGTSFCRAKQVCKLWCAVVHKLQSSKKIWRKFCIQDISDGVIEELVSYKTIPYKNLNVDWLDIYKQWHFGKVIKPRHLSKVFEVQAFCSNPITCIATSGSWVVTGHNNGVAYVWSISDDDDIEQKSDLHLKAITDIALVDLLNLGTYYGLRTLPWSHHHMITVSKDGCIRISFLLDSIGHSEYDLTLHKHGDVINSVRIFGKQFAACSRDNTVTLWDLDVLRSPYLHLKATLLRTIIGPAEYIADIGFWNNKLYCITLSGKISICDLRRDDWIEKSNVKSICFKDIEKRPCITKYQTFRDEVVIMFTASAKMVVYLDENRYKIYHLMPTLQTLIVSIKLKGTILALGGENGKLYLFYVPVTESLLELDLTRPAFHCMLSEASLVFVDVIYSCTYPMVVAATTEKLYFISWHHNMNLCL</sequence>
<gene>
    <name evidence="2" type="primary">AVEN_51370_1</name>
    <name evidence="2" type="ORF">TNIN_434811</name>
</gene>
<dbReference type="EMBL" id="BMAV01022719">
    <property type="protein sequence ID" value="GFY77935.1"/>
    <property type="molecule type" value="Genomic_DNA"/>
</dbReference>
<proteinExistence type="predicted"/>
<dbReference type="Gene3D" id="1.20.1280.50">
    <property type="match status" value="1"/>
</dbReference>
<dbReference type="SUPFAM" id="SSF81383">
    <property type="entry name" value="F-box domain"/>
    <property type="match status" value="1"/>
</dbReference>
<comment type="caution">
    <text evidence="2">The sequence shown here is derived from an EMBL/GenBank/DDBJ whole genome shotgun (WGS) entry which is preliminary data.</text>
</comment>
<dbReference type="InterPro" id="IPR036047">
    <property type="entry name" value="F-box-like_dom_sf"/>
</dbReference>
<evidence type="ECO:0000313" key="3">
    <source>
        <dbReference type="Proteomes" id="UP000886998"/>
    </source>
</evidence>
<accession>A0A8X6YRM8</accession>
<dbReference type="PANTHER" id="PTHR44156">
    <property type="entry name" value="SUPERNUMERARY LIMBS, ISOFORM B-RELATED"/>
    <property type="match status" value="1"/>
</dbReference>
<dbReference type="InterPro" id="IPR053299">
    <property type="entry name" value="ASTRA_WD_repeat"/>
</dbReference>
<dbReference type="PROSITE" id="PS50181">
    <property type="entry name" value="FBOX"/>
    <property type="match status" value="1"/>
</dbReference>
<feature type="domain" description="F-box" evidence="1">
    <location>
        <begin position="1"/>
        <end position="50"/>
    </location>
</feature>
<dbReference type="AlphaFoldDB" id="A0A8X6YRM8"/>
<dbReference type="SUPFAM" id="SSF50978">
    <property type="entry name" value="WD40 repeat-like"/>
    <property type="match status" value="1"/>
</dbReference>
<dbReference type="SMART" id="SM00256">
    <property type="entry name" value="FBOX"/>
    <property type="match status" value="1"/>
</dbReference>
<dbReference type="SMART" id="SM00320">
    <property type="entry name" value="WD40"/>
    <property type="match status" value="3"/>
</dbReference>
<dbReference type="Gene3D" id="2.130.10.10">
    <property type="entry name" value="YVTN repeat-like/Quinoprotein amine dehydrogenase"/>
    <property type="match status" value="1"/>
</dbReference>
<keyword evidence="3" id="KW-1185">Reference proteome</keyword>
<dbReference type="Pfam" id="PF00400">
    <property type="entry name" value="WD40"/>
    <property type="match status" value="1"/>
</dbReference>
<reference evidence="2" key="1">
    <citation type="submission" date="2020-08" db="EMBL/GenBank/DDBJ databases">
        <title>Multicomponent nature underlies the extraordinary mechanical properties of spider dragline silk.</title>
        <authorList>
            <person name="Kono N."/>
            <person name="Nakamura H."/>
            <person name="Mori M."/>
            <person name="Yoshida Y."/>
            <person name="Ohtoshi R."/>
            <person name="Malay A.D."/>
            <person name="Moran D.A.P."/>
            <person name="Tomita M."/>
            <person name="Numata K."/>
            <person name="Arakawa K."/>
        </authorList>
    </citation>
    <scope>NUCLEOTIDE SEQUENCE</scope>
</reference>